<proteinExistence type="predicted"/>
<dbReference type="InParanoid" id="A0A6P7FK22"/>
<name>A0A6P7FK22_DIAVI</name>
<evidence type="ECO:0000256" key="1">
    <source>
        <dbReference type="SAM" id="MobiDB-lite"/>
    </source>
</evidence>
<reference evidence="2" key="1">
    <citation type="submission" date="2025-08" db="UniProtKB">
        <authorList>
            <consortium name="RefSeq"/>
        </authorList>
    </citation>
    <scope>IDENTIFICATION</scope>
    <source>
        <tissue evidence="2">Whole insect</tissue>
    </source>
</reference>
<organism evidence="2">
    <name type="scientific">Diabrotica virgifera virgifera</name>
    <name type="common">western corn rootworm</name>
    <dbReference type="NCBI Taxonomy" id="50390"/>
    <lineage>
        <taxon>Eukaryota</taxon>
        <taxon>Metazoa</taxon>
        <taxon>Ecdysozoa</taxon>
        <taxon>Arthropoda</taxon>
        <taxon>Hexapoda</taxon>
        <taxon>Insecta</taxon>
        <taxon>Pterygota</taxon>
        <taxon>Neoptera</taxon>
        <taxon>Endopterygota</taxon>
        <taxon>Coleoptera</taxon>
        <taxon>Polyphaga</taxon>
        <taxon>Cucujiformia</taxon>
        <taxon>Chrysomeloidea</taxon>
        <taxon>Chrysomelidae</taxon>
        <taxon>Galerucinae</taxon>
        <taxon>Diabroticina</taxon>
        <taxon>Diabroticites</taxon>
        <taxon>Diabrotica</taxon>
    </lineage>
</organism>
<gene>
    <name evidence="2" type="primary">LOC114330248</name>
</gene>
<protein>
    <submittedName>
        <fullName evidence="2">Uncharacterized protein LOC114330248</fullName>
    </submittedName>
</protein>
<sequence>MTEATELCLGKAQAEKRRDWFDEDCKIALIRRNKAKIEKDKNNTQDTTEKYKMARREVKQICRKKKREHLDKQLKTIEESYVNKEIRNFYQEVKKSRGTAKSKTSYCRGKDGVLLGETTEKLNRWAEYFEELLNENKQAEPQEIKQHLQDNTEQKREEEPTYKK</sequence>
<feature type="region of interest" description="Disordered" evidence="1">
    <location>
        <begin position="137"/>
        <end position="164"/>
    </location>
</feature>
<dbReference type="AlphaFoldDB" id="A0A6P7FK22"/>
<dbReference type="RefSeq" id="XP_028135372.1">
    <property type="nucleotide sequence ID" value="XM_028279571.1"/>
</dbReference>
<accession>A0A6P7FK22</accession>
<evidence type="ECO:0000313" key="2">
    <source>
        <dbReference type="RefSeq" id="XP_028135372.1"/>
    </source>
</evidence>